<dbReference type="SUPFAM" id="SSF56112">
    <property type="entry name" value="Protein kinase-like (PK-like)"/>
    <property type="match status" value="1"/>
</dbReference>
<name>A0A8J4CWU1_9CHLO</name>
<dbReference type="AlphaFoldDB" id="A0A8J4CWU1"/>
<gene>
    <name evidence="2" type="ORF">Vretifemale_18101</name>
</gene>
<dbReference type="Pfam" id="PF07714">
    <property type="entry name" value="PK_Tyr_Ser-Thr"/>
    <property type="match status" value="1"/>
</dbReference>
<dbReference type="InterPro" id="IPR000719">
    <property type="entry name" value="Prot_kinase_dom"/>
</dbReference>
<dbReference type="InterPro" id="IPR051681">
    <property type="entry name" value="Ser/Thr_Kinases-Pseudokinases"/>
</dbReference>
<feature type="non-terminal residue" evidence="2">
    <location>
        <position position="184"/>
    </location>
</feature>
<accession>A0A8J4CWU1</accession>
<dbReference type="InterPro" id="IPR011009">
    <property type="entry name" value="Kinase-like_dom_sf"/>
</dbReference>
<dbReference type="InterPro" id="IPR001245">
    <property type="entry name" value="Ser-Thr/Tyr_kinase_cat_dom"/>
</dbReference>
<organism evidence="2 3">
    <name type="scientific">Volvox reticuliferus</name>
    <dbReference type="NCBI Taxonomy" id="1737510"/>
    <lineage>
        <taxon>Eukaryota</taxon>
        <taxon>Viridiplantae</taxon>
        <taxon>Chlorophyta</taxon>
        <taxon>core chlorophytes</taxon>
        <taxon>Chlorophyceae</taxon>
        <taxon>CS clade</taxon>
        <taxon>Chlamydomonadales</taxon>
        <taxon>Volvocaceae</taxon>
        <taxon>Volvox</taxon>
    </lineage>
</organism>
<dbReference type="Gene3D" id="1.10.510.10">
    <property type="entry name" value="Transferase(Phosphotransferase) domain 1"/>
    <property type="match status" value="1"/>
</dbReference>
<evidence type="ECO:0000313" key="2">
    <source>
        <dbReference type="EMBL" id="GIL90455.1"/>
    </source>
</evidence>
<proteinExistence type="predicted"/>
<dbReference type="OrthoDB" id="4062651at2759"/>
<dbReference type="Proteomes" id="UP000747110">
    <property type="component" value="Unassembled WGS sequence"/>
</dbReference>
<dbReference type="GO" id="GO:0004674">
    <property type="term" value="F:protein serine/threonine kinase activity"/>
    <property type="evidence" value="ECO:0007669"/>
    <property type="project" value="TreeGrafter"/>
</dbReference>
<evidence type="ECO:0000313" key="3">
    <source>
        <dbReference type="Proteomes" id="UP000747110"/>
    </source>
</evidence>
<dbReference type="PROSITE" id="PS50011">
    <property type="entry name" value="PROTEIN_KINASE_DOM"/>
    <property type="match status" value="1"/>
</dbReference>
<comment type="caution">
    <text evidence="2">The sequence shown here is derived from an EMBL/GenBank/DDBJ whole genome shotgun (WGS) entry which is preliminary data.</text>
</comment>
<dbReference type="PANTHER" id="PTHR44329">
    <property type="entry name" value="SERINE/THREONINE-PROTEIN KINASE TNNI3K-RELATED"/>
    <property type="match status" value="1"/>
</dbReference>
<protein>
    <recommendedName>
        <fullName evidence="1">Protein kinase domain-containing protein</fullName>
    </recommendedName>
</protein>
<evidence type="ECO:0000259" key="1">
    <source>
        <dbReference type="PROSITE" id="PS50011"/>
    </source>
</evidence>
<sequence>ADDGGRYCRYIAKVADFGLSRALDPGRTHQTTRNIGTITHMPPESLMGGQLRLATDVYAFGVLMWELSTGSRPYSGLTAGEVVQRVVVQGFRPAFPGGTPGEWRELAAQCWAQAPEERPEFEEVEQRLLTLLREYGGTGTLARQSGSCHTSSTSAAVPTVNCPVVPTAPVFLRTAVEGDLEGHW</sequence>
<reference evidence="2" key="1">
    <citation type="journal article" date="2021" name="Proc. Natl. Acad. Sci. U.S.A.">
        <title>Three genomes in the algal genus Volvox reveal the fate of a haploid sex-determining region after a transition to homothallism.</title>
        <authorList>
            <person name="Yamamoto K."/>
            <person name="Hamaji T."/>
            <person name="Kawai-Toyooka H."/>
            <person name="Matsuzaki R."/>
            <person name="Takahashi F."/>
            <person name="Nishimura Y."/>
            <person name="Kawachi M."/>
            <person name="Noguchi H."/>
            <person name="Minakuchi Y."/>
            <person name="Umen J.G."/>
            <person name="Toyoda A."/>
            <person name="Nozaki H."/>
        </authorList>
    </citation>
    <scope>NUCLEOTIDE SEQUENCE</scope>
    <source>
        <strain evidence="2">NIES-3786</strain>
    </source>
</reference>
<dbReference type="EMBL" id="BNCP01000057">
    <property type="protein sequence ID" value="GIL90455.1"/>
    <property type="molecule type" value="Genomic_DNA"/>
</dbReference>
<dbReference type="PANTHER" id="PTHR44329:SF214">
    <property type="entry name" value="PROTEIN KINASE DOMAIN-CONTAINING PROTEIN"/>
    <property type="match status" value="1"/>
</dbReference>
<dbReference type="GO" id="GO:0005524">
    <property type="term" value="F:ATP binding"/>
    <property type="evidence" value="ECO:0007669"/>
    <property type="project" value="InterPro"/>
</dbReference>
<dbReference type="SMART" id="SM00219">
    <property type="entry name" value="TyrKc"/>
    <property type="match status" value="1"/>
</dbReference>
<keyword evidence="3" id="KW-1185">Reference proteome</keyword>
<feature type="domain" description="Protein kinase" evidence="1">
    <location>
        <begin position="1"/>
        <end position="129"/>
    </location>
</feature>
<dbReference type="InterPro" id="IPR020635">
    <property type="entry name" value="Tyr_kinase_cat_dom"/>
</dbReference>
<dbReference type="GO" id="GO:0004713">
    <property type="term" value="F:protein tyrosine kinase activity"/>
    <property type="evidence" value="ECO:0007669"/>
    <property type="project" value="InterPro"/>
</dbReference>